<feature type="coiled-coil region" evidence="1">
    <location>
        <begin position="829"/>
        <end position="863"/>
    </location>
</feature>
<organism evidence="4">
    <name type="scientific">Kwoniella pini CBS 10737</name>
    <dbReference type="NCBI Taxonomy" id="1296096"/>
    <lineage>
        <taxon>Eukaryota</taxon>
        <taxon>Fungi</taxon>
        <taxon>Dikarya</taxon>
        <taxon>Basidiomycota</taxon>
        <taxon>Agaricomycotina</taxon>
        <taxon>Tremellomycetes</taxon>
        <taxon>Tremellales</taxon>
        <taxon>Cryptococcaceae</taxon>
        <taxon>Kwoniella</taxon>
    </lineage>
</organism>
<reference evidence="5" key="4">
    <citation type="submission" date="2024-02" db="EMBL/GenBank/DDBJ databases">
        <title>Comparative genomics of Cryptococcus and Kwoniella reveals pathogenesis evolution and contrasting modes of karyotype evolution via chromosome fusion or intercentromeric recombination.</title>
        <authorList>
            <person name="Coelho M.A."/>
            <person name="David-Palma M."/>
            <person name="Shea T."/>
            <person name="Bowers K."/>
            <person name="McGinley-Smith S."/>
            <person name="Mohammad A.W."/>
            <person name="Gnirke A."/>
            <person name="Yurkov A.M."/>
            <person name="Nowrousian M."/>
            <person name="Sun S."/>
            <person name="Cuomo C.A."/>
            <person name="Heitman J."/>
        </authorList>
    </citation>
    <scope>NUCLEOTIDE SEQUENCE</scope>
    <source>
        <strain evidence="5">CBS 10737</strain>
    </source>
</reference>
<dbReference type="OrthoDB" id="2573513at2759"/>
<keyword evidence="3" id="KW-0472">Membrane</keyword>
<keyword evidence="6" id="KW-1185">Reference proteome</keyword>
<name>A0A1B9I9B2_9TREE</name>
<dbReference type="KEGG" id="kpin:30169717"/>
<feature type="compositionally biased region" description="Basic and acidic residues" evidence="2">
    <location>
        <begin position="105"/>
        <end position="114"/>
    </location>
</feature>
<reference evidence="5" key="2">
    <citation type="submission" date="2013-07" db="EMBL/GenBank/DDBJ databases">
        <authorList>
            <consortium name="The Broad Institute Genome Sequencing Platform"/>
            <person name="Cuomo C."/>
            <person name="Litvintseva A."/>
            <person name="Chen Y."/>
            <person name="Heitman J."/>
            <person name="Sun S."/>
            <person name="Springer D."/>
            <person name="Dromer F."/>
            <person name="Young S.K."/>
            <person name="Zeng Q."/>
            <person name="Gargeya S."/>
            <person name="Fitzgerald M."/>
            <person name="Abouelleil A."/>
            <person name="Alvarado L."/>
            <person name="Berlin A.M."/>
            <person name="Chapman S.B."/>
            <person name="Dewar J."/>
            <person name="Goldberg J."/>
            <person name="Griggs A."/>
            <person name="Gujja S."/>
            <person name="Hansen M."/>
            <person name="Howarth C."/>
            <person name="Imamovic A."/>
            <person name="Larimer J."/>
            <person name="McCowan C."/>
            <person name="Murphy C."/>
            <person name="Pearson M."/>
            <person name="Priest M."/>
            <person name="Roberts A."/>
            <person name="Saif S."/>
            <person name="Shea T."/>
            <person name="Sykes S."/>
            <person name="Wortman J."/>
            <person name="Nusbaum C."/>
            <person name="Birren B."/>
        </authorList>
    </citation>
    <scope>NUCLEOTIDE SEQUENCE</scope>
    <source>
        <strain evidence="5">CBS 10737</strain>
    </source>
</reference>
<evidence type="ECO:0000256" key="3">
    <source>
        <dbReference type="SAM" id="Phobius"/>
    </source>
</evidence>
<evidence type="ECO:0000256" key="2">
    <source>
        <dbReference type="SAM" id="MobiDB-lite"/>
    </source>
</evidence>
<sequence length="892" mass="103559">MPTAVRGANPAAILVVVFLVLAVFVFFGGGNKKSKTNSVRSRGKGKDDIDTESEVSEGEKRKRRKEKGKDESNSSEDEEARAKRKERERRKLEKKKKHDEKRKKKEEAKERNKDAQQNITDDQVEIPRVGVPNLPPISQPEILSDKKWERDSSKRPERPSGRSPPVLLKRGSSNEWIRPPLSGKKGVSFDDNGKIGKEANSYASFNIDDPSNLIYDQSHTSKLNDFESNQRGGFESGIENSKDLLDGSNSPLNYLEKTGKLNSKLIIMMKNIENACLIDHLDLIGKMPKNLLIETDKLINQESFIPGLGMIPSIIIEIIKLMLIEEIIDLPLIISSQSTSHLDLLNPNKPYDSQPEVLYQHPIEPIKKEKVELNFVENHLSKHGIPIEMIIKELNYPKWKSLNSNEITKIVSDWTLDKLKKAFSSTSNNITEEEEDKFITIKLILGYFLPYFRGYGHYRYRSFLKEEKVPGFEERIGKFQNELINWFKYIGKFLLISKMFNKNGSFLNSECNLKIQISKREKQIGFIIDYTFFIPKLSSSSSSSSSNPSEIEKLGFKFYESKKTIVKVKSLALQWVNHLNEFIYPQLNSSNSLEKKEKLFNDLYPFQIIRLTFRPNGILQNKMNLKIVKESINNSINYNKNEINEREILIMNLDSKKMKEIYENDNKKEEQGKSILEHFGSMYRSMTCHMIRFKNKRPFHWYNPNFKEEEIFNKFDEKTLEYLFIMIGPCLNKFENKIKYSTVQAIDFGGIIPILKNQNKFLNLNEFKGLKWILLPLLINNNNNQNTNFNSANLILNENFGLFENLLGFNSISITFHSLNFNDKNQFLFELNQILINNLKIELNELKNQIEFILINNDNSNENDYNEIEDDLNPTLNEFDIPIEMLPRELIE</sequence>
<dbReference type="GeneID" id="30169717"/>
<evidence type="ECO:0000313" key="5">
    <source>
        <dbReference type="EMBL" id="WWC69706.1"/>
    </source>
</evidence>
<dbReference type="RefSeq" id="XP_019013283.1">
    <property type="nucleotide sequence ID" value="XM_019153122.1"/>
</dbReference>
<accession>A0A1B9I9B2</accession>
<protein>
    <submittedName>
        <fullName evidence="4">Uncharacterized protein</fullName>
    </submittedName>
</protein>
<dbReference type="EMBL" id="CP144522">
    <property type="protein sequence ID" value="WWC69706.1"/>
    <property type="molecule type" value="Genomic_DNA"/>
</dbReference>
<keyword evidence="3" id="KW-1133">Transmembrane helix</keyword>
<gene>
    <name evidence="4" type="ORF">I206_01348</name>
    <name evidence="5" type="ORF">I206_103649</name>
</gene>
<feature type="transmembrane region" description="Helical" evidence="3">
    <location>
        <begin position="12"/>
        <end position="30"/>
    </location>
</feature>
<feature type="compositionally biased region" description="Basic residues" evidence="2">
    <location>
        <begin position="82"/>
        <end position="104"/>
    </location>
</feature>
<keyword evidence="3" id="KW-0812">Transmembrane</keyword>
<dbReference type="STRING" id="1296096.A0A1B9I9B2"/>
<dbReference type="EMBL" id="KI894008">
    <property type="protein sequence ID" value="OCF52064.1"/>
    <property type="molecule type" value="Genomic_DNA"/>
</dbReference>
<keyword evidence="1" id="KW-0175">Coiled coil</keyword>
<reference evidence="4" key="3">
    <citation type="submission" date="2016-07" db="EMBL/GenBank/DDBJ databases">
        <title>Evolution of pathogenesis and genome organization in the Tremellales.</title>
        <authorList>
            <person name="Cuomo C."/>
            <person name="Litvintseva A."/>
            <person name="Heitman J."/>
            <person name="Chen Y."/>
            <person name="Sun S."/>
            <person name="Springer D."/>
            <person name="Dromer F."/>
            <person name="Young S."/>
            <person name="Zeng Q."/>
            <person name="Chapman S."/>
            <person name="Gujja S."/>
            <person name="Saif S."/>
            <person name="Birren B."/>
        </authorList>
    </citation>
    <scope>NUCLEOTIDE SEQUENCE</scope>
    <source>
        <strain evidence="4">CBS 10737</strain>
    </source>
</reference>
<dbReference type="Proteomes" id="UP000094020">
    <property type="component" value="Chromosome 4"/>
</dbReference>
<reference evidence="4" key="1">
    <citation type="submission" date="2013-07" db="EMBL/GenBank/DDBJ databases">
        <title>The Genome Sequence of Cryptococcus pinus CBS10737.</title>
        <authorList>
            <consortium name="The Broad Institute Genome Sequencing Platform"/>
            <person name="Cuomo C."/>
            <person name="Litvintseva A."/>
            <person name="Chen Y."/>
            <person name="Heitman J."/>
            <person name="Sun S."/>
            <person name="Springer D."/>
            <person name="Dromer F."/>
            <person name="Young S.K."/>
            <person name="Zeng Q."/>
            <person name="Gargeya S."/>
            <person name="Fitzgerald M."/>
            <person name="Abouelleil A."/>
            <person name="Alvarado L."/>
            <person name="Berlin A.M."/>
            <person name="Chapman S.B."/>
            <person name="Dewar J."/>
            <person name="Goldberg J."/>
            <person name="Griggs A."/>
            <person name="Gujja S."/>
            <person name="Hansen M."/>
            <person name="Howarth C."/>
            <person name="Imamovic A."/>
            <person name="Larimer J."/>
            <person name="McCowan C."/>
            <person name="Murphy C."/>
            <person name="Pearson M."/>
            <person name="Priest M."/>
            <person name="Roberts A."/>
            <person name="Saif S."/>
            <person name="Shea T."/>
            <person name="Sykes S."/>
            <person name="Wortman J."/>
            <person name="Nusbaum C."/>
            <person name="Birren B."/>
        </authorList>
    </citation>
    <scope>NUCLEOTIDE SEQUENCE [LARGE SCALE GENOMIC DNA]</scope>
    <source>
        <strain evidence="4">CBS 10737</strain>
    </source>
</reference>
<evidence type="ECO:0000313" key="6">
    <source>
        <dbReference type="Proteomes" id="UP000094020"/>
    </source>
</evidence>
<evidence type="ECO:0000256" key="1">
    <source>
        <dbReference type="SAM" id="Coils"/>
    </source>
</evidence>
<dbReference type="AlphaFoldDB" id="A0A1B9I9B2"/>
<feature type="region of interest" description="Disordered" evidence="2">
    <location>
        <begin position="31"/>
        <end position="184"/>
    </location>
</feature>
<evidence type="ECO:0000313" key="4">
    <source>
        <dbReference type="EMBL" id="OCF52064.1"/>
    </source>
</evidence>
<feature type="compositionally biased region" description="Basic and acidic residues" evidence="2">
    <location>
        <begin position="143"/>
        <end position="160"/>
    </location>
</feature>
<proteinExistence type="predicted"/>